<dbReference type="Pfam" id="PF00067">
    <property type="entry name" value="p450"/>
    <property type="match status" value="1"/>
</dbReference>
<keyword evidence="8 13" id="KW-0560">Oxidoreductase</keyword>
<keyword evidence="11" id="KW-0472">Membrane</keyword>
<comment type="cofactor">
    <cofactor evidence="1 12">
        <name>heme</name>
        <dbReference type="ChEBI" id="CHEBI:30413"/>
    </cofactor>
</comment>
<accession>A0A565BSM0</accession>
<evidence type="ECO:0000256" key="8">
    <source>
        <dbReference type="ARBA" id="ARBA00023002"/>
    </source>
</evidence>
<dbReference type="GO" id="GO:0004497">
    <property type="term" value="F:monooxygenase activity"/>
    <property type="evidence" value="ECO:0007669"/>
    <property type="project" value="UniProtKB-KW"/>
</dbReference>
<comment type="caution">
    <text evidence="14">The sequence shown here is derived from an EMBL/GenBank/DDBJ whole genome shotgun (WGS) entry which is preliminary data.</text>
</comment>
<feature type="binding site" description="axial binding residue" evidence="12">
    <location>
        <position position="433"/>
    </location>
    <ligand>
        <name>heme</name>
        <dbReference type="ChEBI" id="CHEBI:30413"/>
    </ligand>
    <ligandPart>
        <name>Fe</name>
        <dbReference type="ChEBI" id="CHEBI:18248"/>
    </ligandPart>
</feature>
<evidence type="ECO:0000313" key="15">
    <source>
        <dbReference type="Proteomes" id="UP000489600"/>
    </source>
</evidence>
<dbReference type="PRINTS" id="PR00463">
    <property type="entry name" value="EP450I"/>
</dbReference>
<evidence type="ECO:0000256" key="4">
    <source>
        <dbReference type="ARBA" id="ARBA00022617"/>
    </source>
</evidence>
<protein>
    <recommendedName>
        <fullName evidence="16">Cytochrome P450</fullName>
    </recommendedName>
</protein>
<dbReference type="PANTHER" id="PTHR47947:SF62">
    <property type="entry name" value="CYTOCHROME P450, FAMILY 81, SUBFAMILY D, POLYPEPTIDE 5"/>
    <property type="match status" value="1"/>
</dbReference>
<evidence type="ECO:0000256" key="2">
    <source>
        <dbReference type="ARBA" id="ARBA00004167"/>
    </source>
</evidence>
<keyword evidence="4 12" id="KW-0349">Heme</keyword>
<keyword evidence="5" id="KW-0812">Transmembrane</keyword>
<keyword evidence="9 12" id="KW-0408">Iron</keyword>
<comment type="similarity">
    <text evidence="3 13">Belongs to the cytochrome P450 family.</text>
</comment>
<keyword evidence="6 12" id="KW-0479">Metal-binding</keyword>
<evidence type="ECO:0000256" key="6">
    <source>
        <dbReference type="ARBA" id="ARBA00022723"/>
    </source>
</evidence>
<dbReference type="FunFam" id="1.10.630.10:FF:000023">
    <property type="entry name" value="Cytochrome P450 family protein"/>
    <property type="match status" value="1"/>
</dbReference>
<dbReference type="GO" id="GO:0005506">
    <property type="term" value="F:iron ion binding"/>
    <property type="evidence" value="ECO:0007669"/>
    <property type="project" value="InterPro"/>
</dbReference>
<dbReference type="GO" id="GO:0020037">
    <property type="term" value="F:heme binding"/>
    <property type="evidence" value="ECO:0007669"/>
    <property type="project" value="InterPro"/>
</dbReference>
<dbReference type="InterPro" id="IPR036396">
    <property type="entry name" value="Cyt_P450_sf"/>
</dbReference>
<sequence length="501" mass="56918">MELFYPILSLFFLFLSLTFLFGTRRRKPNQPPSPTRTLPIIGHFHLLNLPLHRRFLSLSQSLGKASIFSLRLGTCLVYVVSSHSIAEKCFTKNDVVLANRPEFIVGKHIGYNSTIMTVAAYGESWRNLRRIGTIEIFSSFRLSSFLSIRKDEIRRLILCLSKNSKKEFVKVEMRSLFMGLTINNIIRMVAGKRFYGDGTEDDDEARHVRQLIAEVATRGGAGNAADYFPILRWITNYEKRVKKLAARIDGFLQGLVNEKRAEKENGNTMIDHLLSLQETQPHYYTDVIIKGIILVMIFAGTDTSAGTLEWAMSNLLNHPEVLEKAKAEIDTQIGLDRLVEEQDIAKLPYLQSIVLETLRLYPVAPMLLPHLASEDCTVAGYDVPRGTIILVNVWAIHRDPNMWEEAEMFKPERFEKEGEDKKLMSFGIGRRACPGSGLAQRLVTLALGSLVQCFEWERVGEEYVDMREREKGTIMLKATSLQAMCRARPIVHKIFDASSCP</sequence>
<keyword evidence="15" id="KW-1185">Reference proteome</keyword>
<keyword evidence="7" id="KW-1133">Transmembrane helix</keyword>
<evidence type="ECO:0000256" key="9">
    <source>
        <dbReference type="ARBA" id="ARBA00023004"/>
    </source>
</evidence>
<evidence type="ECO:0008006" key="16">
    <source>
        <dbReference type="Google" id="ProtNLM"/>
    </source>
</evidence>
<evidence type="ECO:0000256" key="7">
    <source>
        <dbReference type="ARBA" id="ARBA00022989"/>
    </source>
</evidence>
<dbReference type="Gene3D" id="1.10.630.10">
    <property type="entry name" value="Cytochrome P450"/>
    <property type="match status" value="1"/>
</dbReference>
<dbReference type="PRINTS" id="PR00385">
    <property type="entry name" value="P450"/>
</dbReference>
<evidence type="ECO:0000256" key="3">
    <source>
        <dbReference type="ARBA" id="ARBA00010617"/>
    </source>
</evidence>
<evidence type="ECO:0000313" key="14">
    <source>
        <dbReference type="EMBL" id="VVB04373.1"/>
    </source>
</evidence>
<dbReference type="PROSITE" id="PS00086">
    <property type="entry name" value="CYTOCHROME_P450"/>
    <property type="match status" value="1"/>
</dbReference>
<evidence type="ECO:0000256" key="12">
    <source>
        <dbReference type="PIRSR" id="PIRSR602401-1"/>
    </source>
</evidence>
<dbReference type="PANTHER" id="PTHR47947">
    <property type="entry name" value="CYTOCHROME P450 82C3-RELATED"/>
    <property type="match status" value="1"/>
</dbReference>
<dbReference type="CDD" id="cd20653">
    <property type="entry name" value="CYP81"/>
    <property type="match status" value="1"/>
</dbReference>
<comment type="subcellular location">
    <subcellularLocation>
        <location evidence="2">Membrane</location>
        <topology evidence="2">Single-pass membrane protein</topology>
    </subcellularLocation>
</comment>
<dbReference type="SUPFAM" id="SSF48264">
    <property type="entry name" value="Cytochrome P450"/>
    <property type="match status" value="1"/>
</dbReference>
<proteinExistence type="inferred from homology"/>
<organism evidence="14 15">
    <name type="scientific">Arabis nemorensis</name>
    <dbReference type="NCBI Taxonomy" id="586526"/>
    <lineage>
        <taxon>Eukaryota</taxon>
        <taxon>Viridiplantae</taxon>
        <taxon>Streptophyta</taxon>
        <taxon>Embryophyta</taxon>
        <taxon>Tracheophyta</taxon>
        <taxon>Spermatophyta</taxon>
        <taxon>Magnoliopsida</taxon>
        <taxon>eudicotyledons</taxon>
        <taxon>Gunneridae</taxon>
        <taxon>Pentapetalae</taxon>
        <taxon>rosids</taxon>
        <taxon>malvids</taxon>
        <taxon>Brassicales</taxon>
        <taxon>Brassicaceae</taxon>
        <taxon>Arabideae</taxon>
        <taxon>Arabis</taxon>
    </lineage>
</organism>
<name>A0A565BSM0_9BRAS</name>
<dbReference type="AlphaFoldDB" id="A0A565BSM0"/>
<dbReference type="Proteomes" id="UP000489600">
    <property type="component" value="Unassembled WGS sequence"/>
</dbReference>
<evidence type="ECO:0000256" key="5">
    <source>
        <dbReference type="ARBA" id="ARBA00022692"/>
    </source>
</evidence>
<dbReference type="EMBL" id="CABITT030000005">
    <property type="protein sequence ID" value="VVB04373.1"/>
    <property type="molecule type" value="Genomic_DNA"/>
</dbReference>
<dbReference type="InterPro" id="IPR002401">
    <property type="entry name" value="Cyt_P450_E_grp-I"/>
</dbReference>
<dbReference type="InterPro" id="IPR050651">
    <property type="entry name" value="Plant_Cytochrome_P450_Monoox"/>
</dbReference>
<evidence type="ECO:0000256" key="13">
    <source>
        <dbReference type="RuleBase" id="RU000461"/>
    </source>
</evidence>
<evidence type="ECO:0000256" key="1">
    <source>
        <dbReference type="ARBA" id="ARBA00001971"/>
    </source>
</evidence>
<evidence type="ECO:0000256" key="11">
    <source>
        <dbReference type="ARBA" id="ARBA00023136"/>
    </source>
</evidence>
<gene>
    <name evidence="14" type="ORF">ANE_LOCUS14817</name>
</gene>
<dbReference type="InterPro" id="IPR001128">
    <property type="entry name" value="Cyt_P450"/>
</dbReference>
<reference evidence="14" key="1">
    <citation type="submission" date="2019-07" db="EMBL/GenBank/DDBJ databases">
        <authorList>
            <person name="Dittberner H."/>
        </authorList>
    </citation>
    <scope>NUCLEOTIDE SEQUENCE [LARGE SCALE GENOMIC DNA]</scope>
</reference>
<dbReference type="InterPro" id="IPR017972">
    <property type="entry name" value="Cyt_P450_CS"/>
</dbReference>
<dbReference type="GO" id="GO:0016705">
    <property type="term" value="F:oxidoreductase activity, acting on paired donors, with incorporation or reduction of molecular oxygen"/>
    <property type="evidence" value="ECO:0007669"/>
    <property type="project" value="InterPro"/>
</dbReference>
<evidence type="ECO:0000256" key="10">
    <source>
        <dbReference type="ARBA" id="ARBA00023033"/>
    </source>
</evidence>
<dbReference type="OrthoDB" id="1055148at2759"/>
<keyword evidence="10 13" id="KW-0503">Monooxygenase</keyword>
<dbReference type="GO" id="GO:0016020">
    <property type="term" value="C:membrane"/>
    <property type="evidence" value="ECO:0007669"/>
    <property type="project" value="UniProtKB-SubCell"/>
</dbReference>